<sequence length="277" mass="29992">MMQCGRNGQRQAGFTLVELIMVIALAGTVAVLVGTALNRPLQAFVDQRNRAELTDQAAVVLDRITRDIHLALPNSVRLGNNGQTLELISIAAAGRYRANTLAGSAERFDPPRCAANALCNIPILGPVDTTNSNLPHYLVIYNTSPNDIWSQGVAQKVFTWNAGDWADGNGTLTGDFRTNASGLSFPQASPQHRFYLAREAVRYSCAAGNFIRAVNTGDFTQDNWTQNVISNRIGNACAFAYDPGTLTRNGLATIQLSLTHNGESITLYRQVQVNNAP</sequence>
<feature type="transmembrane region" description="Helical" evidence="1">
    <location>
        <begin position="12"/>
        <end position="37"/>
    </location>
</feature>
<organism evidence="2 3">
    <name type="scientific">Stutzerimonas kirkiae</name>
    <dbReference type="NCBI Taxonomy" id="2211392"/>
    <lineage>
        <taxon>Bacteria</taxon>
        <taxon>Pseudomonadati</taxon>
        <taxon>Pseudomonadota</taxon>
        <taxon>Gammaproteobacteria</taxon>
        <taxon>Pseudomonadales</taxon>
        <taxon>Pseudomonadaceae</taxon>
        <taxon>Stutzerimonas</taxon>
    </lineage>
</organism>
<proteinExistence type="predicted"/>
<dbReference type="OrthoDB" id="9788802at2"/>
<dbReference type="RefSeq" id="WP_131183034.1">
    <property type="nucleotide sequence ID" value="NZ_QJUO01000002.1"/>
</dbReference>
<dbReference type="Pfam" id="PF07963">
    <property type="entry name" value="N_methyl"/>
    <property type="match status" value="1"/>
</dbReference>
<protein>
    <recommendedName>
        <fullName evidence="4">MSHA biogenesis protein MshO</fullName>
    </recommendedName>
</protein>
<evidence type="ECO:0000313" key="3">
    <source>
        <dbReference type="Proteomes" id="UP000292639"/>
    </source>
</evidence>
<dbReference type="EMBL" id="QJUP01000001">
    <property type="protein sequence ID" value="TBU99941.1"/>
    <property type="molecule type" value="Genomic_DNA"/>
</dbReference>
<gene>
    <name evidence="2" type="ORF">DNJ96_01200</name>
</gene>
<dbReference type="AlphaFoldDB" id="A0A4Q9RFF5"/>
<evidence type="ECO:0000313" key="2">
    <source>
        <dbReference type="EMBL" id="TBU99941.1"/>
    </source>
</evidence>
<evidence type="ECO:0008006" key="4">
    <source>
        <dbReference type="Google" id="ProtNLM"/>
    </source>
</evidence>
<reference evidence="2 3" key="1">
    <citation type="submission" date="2018-06" db="EMBL/GenBank/DDBJ databases">
        <title>Three novel Pseudomonas species isolated from symptomatic oak.</title>
        <authorList>
            <person name="Bueno-Gonzalez V."/>
            <person name="Brady C."/>
        </authorList>
    </citation>
    <scope>NUCLEOTIDE SEQUENCE [LARGE SCALE GENOMIC DNA]</scope>
    <source>
        <strain evidence="2 3">P17C</strain>
    </source>
</reference>
<dbReference type="Proteomes" id="UP000292639">
    <property type="component" value="Unassembled WGS sequence"/>
</dbReference>
<comment type="caution">
    <text evidence="2">The sequence shown here is derived from an EMBL/GenBank/DDBJ whole genome shotgun (WGS) entry which is preliminary data.</text>
</comment>
<keyword evidence="3" id="KW-1185">Reference proteome</keyword>
<dbReference type="PROSITE" id="PS00409">
    <property type="entry name" value="PROKAR_NTER_METHYL"/>
    <property type="match status" value="1"/>
</dbReference>
<accession>A0A4Q9RFF5</accession>
<keyword evidence="1" id="KW-1133">Transmembrane helix</keyword>
<name>A0A4Q9RFF5_9GAMM</name>
<keyword evidence="1" id="KW-0472">Membrane</keyword>
<keyword evidence="1" id="KW-0812">Transmembrane</keyword>
<dbReference type="InterPro" id="IPR012902">
    <property type="entry name" value="N_methyl_site"/>
</dbReference>
<dbReference type="NCBIfam" id="TIGR02532">
    <property type="entry name" value="IV_pilin_GFxxxE"/>
    <property type="match status" value="1"/>
</dbReference>
<evidence type="ECO:0000256" key="1">
    <source>
        <dbReference type="SAM" id="Phobius"/>
    </source>
</evidence>